<dbReference type="SUPFAM" id="SSF51161">
    <property type="entry name" value="Trimeric LpxA-like enzymes"/>
    <property type="match status" value="1"/>
</dbReference>
<feature type="active site" description="Proton acceptor" evidence="2">
    <location>
        <position position="141"/>
    </location>
</feature>
<dbReference type="Proteomes" id="UP000249248">
    <property type="component" value="Unassembled WGS sequence"/>
</dbReference>
<dbReference type="Gene3D" id="3.40.50.20">
    <property type="match status" value="1"/>
</dbReference>
<dbReference type="PANTHER" id="PTHR43300">
    <property type="entry name" value="ACETYLTRANSFERASE"/>
    <property type="match status" value="1"/>
</dbReference>
<evidence type="ECO:0000256" key="3">
    <source>
        <dbReference type="PIRSR" id="PIRSR620019-2"/>
    </source>
</evidence>
<accession>A0A2W1MWH8</accession>
<dbReference type="InterPro" id="IPR050179">
    <property type="entry name" value="Trans_hexapeptide_repeat"/>
</dbReference>
<keyword evidence="5" id="KW-0808">Transferase</keyword>
<keyword evidence="6" id="KW-1185">Reference proteome</keyword>
<dbReference type="InterPro" id="IPR001451">
    <property type="entry name" value="Hexapep"/>
</dbReference>
<dbReference type="InterPro" id="IPR020019">
    <property type="entry name" value="AcTrfase_PglD-like"/>
</dbReference>
<dbReference type="GO" id="GO:0016740">
    <property type="term" value="F:transferase activity"/>
    <property type="evidence" value="ECO:0007669"/>
    <property type="project" value="UniProtKB-KW"/>
</dbReference>
<comment type="similarity">
    <text evidence="1">Belongs to the transferase hexapeptide repeat family.</text>
</comment>
<evidence type="ECO:0000256" key="1">
    <source>
        <dbReference type="ARBA" id="ARBA00007274"/>
    </source>
</evidence>
<protein>
    <submittedName>
        <fullName evidence="5">Acetyltransferase</fullName>
    </submittedName>
</protein>
<dbReference type="Gene3D" id="2.160.10.10">
    <property type="entry name" value="Hexapeptide repeat proteins"/>
    <property type="match status" value="1"/>
</dbReference>
<dbReference type="EMBL" id="QKSB01000008">
    <property type="protein sequence ID" value="PZE16469.1"/>
    <property type="molecule type" value="Genomic_DNA"/>
</dbReference>
<dbReference type="OrthoDB" id="708224at2"/>
<gene>
    <name evidence="5" type="ORF">DNU06_13050</name>
</gene>
<dbReference type="AlphaFoldDB" id="A0A2W1MWH8"/>
<dbReference type="RefSeq" id="WP_111063923.1">
    <property type="nucleotide sequence ID" value="NZ_JBHUCU010000005.1"/>
</dbReference>
<evidence type="ECO:0000256" key="2">
    <source>
        <dbReference type="PIRSR" id="PIRSR620019-1"/>
    </source>
</evidence>
<dbReference type="NCBIfam" id="TIGR03570">
    <property type="entry name" value="NeuD_NnaD"/>
    <property type="match status" value="1"/>
</dbReference>
<dbReference type="PANTHER" id="PTHR43300:SF7">
    <property type="entry name" value="UDP-N-ACETYLBACILLOSAMINE N-ACETYLTRANSFERASE"/>
    <property type="match status" value="1"/>
</dbReference>
<organism evidence="5 6">
    <name type="scientific">Putridiphycobacter roseus</name>
    <dbReference type="NCBI Taxonomy" id="2219161"/>
    <lineage>
        <taxon>Bacteria</taxon>
        <taxon>Pseudomonadati</taxon>
        <taxon>Bacteroidota</taxon>
        <taxon>Flavobacteriia</taxon>
        <taxon>Flavobacteriales</taxon>
        <taxon>Crocinitomicaceae</taxon>
        <taxon>Putridiphycobacter</taxon>
    </lineage>
</organism>
<dbReference type="InterPro" id="IPR011004">
    <property type="entry name" value="Trimer_LpxA-like_sf"/>
</dbReference>
<reference evidence="5 6" key="1">
    <citation type="submission" date="2018-06" db="EMBL/GenBank/DDBJ databases">
        <title>The draft genome sequence of Crocinitomix sp. SM1701.</title>
        <authorList>
            <person name="Zhang X."/>
        </authorList>
    </citation>
    <scope>NUCLEOTIDE SEQUENCE [LARGE SCALE GENOMIC DNA]</scope>
    <source>
        <strain evidence="5 6">SM1701</strain>
    </source>
</reference>
<sequence length="213" mass="22989">MNKKAIILIGGGGHCKSCIDVIESTNEFEIAGIVDSQLALGETVFGYPVLGKDEDLATLRKKYEHALITVGQIRSAKVRIKIFELLQSLEFNLPNIVAATAHIGKNVQLGQGTIVMHQVLVNSDTTIGDNCIINSKALVEHDCKVGDHTHISTAATINGTVTIGSECFIGSRVSFVNNIDITDNVFIGINSTISKSITEPGMYLRNPVKKQNK</sequence>
<evidence type="ECO:0000259" key="4">
    <source>
        <dbReference type="Pfam" id="PF17836"/>
    </source>
</evidence>
<dbReference type="Pfam" id="PF00132">
    <property type="entry name" value="Hexapep"/>
    <property type="match status" value="1"/>
</dbReference>
<dbReference type="CDD" id="cd03360">
    <property type="entry name" value="LbH_AT_putative"/>
    <property type="match status" value="1"/>
</dbReference>
<feature type="site" description="Increases basicity of active site His" evidence="2">
    <location>
        <position position="142"/>
    </location>
</feature>
<dbReference type="Pfam" id="PF17836">
    <property type="entry name" value="PglD_N"/>
    <property type="match status" value="1"/>
</dbReference>
<dbReference type="InterPro" id="IPR041561">
    <property type="entry name" value="PglD_N"/>
</dbReference>
<proteinExistence type="inferred from homology"/>
<evidence type="ECO:0000313" key="6">
    <source>
        <dbReference type="Proteomes" id="UP000249248"/>
    </source>
</evidence>
<feature type="binding site" evidence="3">
    <location>
        <position position="71"/>
    </location>
    <ligand>
        <name>substrate</name>
    </ligand>
</feature>
<feature type="domain" description="PglD N-terminal" evidence="4">
    <location>
        <begin position="6"/>
        <end position="84"/>
    </location>
</feature>
<comment type="caution">
    <text evidence="5">The sequence shown here is derived from an EMBL/GenBank/DDBJ whole genome shotgun (WGS) entry which is preliminary data.</text>
</comment>
<evidence type="ECO:0000313" key="5">
    <source>
        <dbReference type="EMBL" id="PZE16469.1"/>
    </source>
</evidence>
<name>A0A2W1MWH8_9FLAO</name>
<feature type="binding site" evidence="3">
    <location>
        <position position="150"/>
    </location>
    <ligand>
        <name>acetyl-CoA</name>
        <dbReference type="ChEBI" id="CHEBI:57288"/>
    </ligand>
</feature>